<feature type="non-terminal residue" evidence="2">
    <location>
        <position position="1"/>
    </location>
</feature>
<sequence>KHSAESLTTHGLYDFLLYSSNGSINSGLSEQFKHPNLIIDYKKLNGLHEVSLSRCYYQELANTAVILMNQSPNETNTCHLSMNKTLMMKLTSMNKQCSSSRLPDINSSLAIFLINGVNSREQCGLGLHMLSDMKVEKYCASSVDEIGVQFLVRSAFQDQLSLITSGYQTFLSTQSKFSGIPGEFFAMSACDQGCFPKEEPPTKPDDNRIRVTIAVVISCIGVFLIVVLFVYLYLRRKKKGIIQFSMSRLDEDDLIGDMDDFVGNQGPTFRSFK</sequence>
<proteinExistence type="predicted"/>
<organism evidence="2">
    <name type="scientific">Arion vulgaris</name>
    <dbReference type="NCBI Taxonomy" id="1028688"/>
    <lineage>
        <taxon>Eukaryota</taxon>
        <taxon>Metazoa</taxon>
        <taxon>Spiralia</taxon>
        <taxon>Lophotrochozoa</taxon>
        <taxon>Mollusca</taxon>
        <taxon>Gastropoda</taxon>
        <taxon>Heterobranchia</taxon>
        <taxon>Euthyneura</taxon>
        <taxon>Panpulmonata</taxon>
        <taxon>Eupulmonata</taxon>
        <taxon>Stylommatophora</taxon>
        <taxon>Helicina</taxon>
        <taxon>Arionoidea</taxon>
        <taxon>Arionidae</taxon>
        <taxon>Arion</taxon>
    </lineage>
</organism>
<protein>
    <submittedName>
        <fullName evidence="2">Uncharacterized protein</fullName>
    </submittedName>
</protein>
<keyword evidence="1" id="KW-0812">Transmembrane</keyword>
<keyword evidence="1" id="KW-1133">Transmembrane helix</keyword>
<name>A0A0B6YKQ7_9EUPU</name>
<accession>A0A0B6YKQ7</accession>
<evidence type="ECO:0000313" key="2">
    <source>
        <dbReference type="EMBL" id="CEK56371.1"/>
    </source>
</evidence>
<evidence type="ECO:0000256" key="1">
    <source>
        <dbReference type="SAM" id="Phobius"/>
    </source>
</evidence>
<feature type="transmembrane region" description="Helical" evidence="1">
    <location>
        <begin position="211"/>
        <end position="234"/>
    </location>
</feature>
<keyword evidence="1" id="KW-0472">Membrane</keyword>
<dbReference type="CDD" id="cd12087">
    <property type="entry name" value="TM_EGFR-like"/>
    <property type="match status" value="1"/>
</dbReference>
<reference evidence="2" key="1">
    <citation type="submission" date="2014-12" db="EMBL/GenBank/DDBJ databases">
        <title>Insight into the proteome of Arion vulgaris.</title>
        <authorList>
            <person name="Aradska J."/>
            <person name="Bulat T."/>
            <person name="Smidak R."/>
            <person name="Sarate P."/>
            <person name="Gangsoo J."/>
            <person name="Sialana F."/>
            <person name="Bilban M."/>
            <person name="Lubec G."/>
        </authorList>
    </citation>
    <scope>NUCLEOTIDE SEQUENCE</scope>
    <source>
        <tissue evidence="2">Skin</tissue>
    </source>
</reference>
<gene>
    <name evidence="2" type="primary">ORF27472</name>
</gene>
<dbReference type="EMBL" id="HACG01009506">
    <property type="protein sequence ID" value="CEK56371.1"/>
    <property type="molecule type" value="Transcribed_RNA"/>
</dbReference>
<dbReference type="AlphaFoldDB" id="A0A0B6YKQ7"/>